<dbReference type="Proteomes" id="UP000237682">
    <property type="component" value="Unassembled WGS sequence"/>
</dbReference>
<name>A0A2S9QDE0_9HYPH</name>
<protein>
    <recommendedName>
        <fullName evidence="7">Outer membrane protein beta-barrel domain-containing protein</fullName>
    </recommendedName>
</protein>
<feature type="signal peptide" evidence="6">
    <location>
        <begin position="1"/>
        <end position="36"/>
    </location>
</feature>
<comment type="similarity">
    <text evidence="5">Belongs to the Omp25/RopB family.</text>
</comment>
<evidence type="ECO:0000313" key="8">
    <source>
        <dbReference type="EMBL" id="PRH87345.1"/>
    </source>
</evidence>
<gene>
    <name evidence="8" type="ORF">C5L14_12020</name>
</gene>
<dbReference type="AlphaFoldDB" id="A0A2S9QDE0"/>
<proteinExistence type="inferred from homology"/>
<dbReference type="Pfam" id="PF13505">
    <property type="entry name" value="OMP_b-brl"/>
    <property type="match status" value="1"/>
</dbReference>
<dbReference type="InterPro" id="IPR027385">
    <property type="entry name" value="Beta-barrel_OMP"/>
</dbReference>
<dbReference type="PANTHER" id="PTHR34001:SF3">
    <property type="entry name" value="BLL7405 PROTEIN"/>
    <property type="match status" value="1"/>
</dbReference>
<organism evidence="8 9">
    <name type="scientific">Labrys okinawensis</name>
    <dbReference type="NCBI Taxonomy" id="346911"/>
    <lineage>
        <taxon>Bacteria</taxon>
        <taxon>Pseudomonadati</taxon>
        <taxon>Pseudomonadota</taxon>
        <taxon>Alphaproteobacteria</taxon>
        <taxon>Hyphomicrobiales</taxon>
        <taxon>Xanthobacteraceae</taxon>
        <taxon>Labrys</taxon>
    </lineage>
</organism>
<accession>A0A2S9QDE0</accession>
<keyword evidence="2 6" id="KW-0732">Signal</keyword>
<keyword evidence="3" id="KW-0472">Membrane</keyword>
<comment type="caution">
    <text evidence="8">The sequence shown here is derived from an EMBL/GenBank/DDBJ whole genome shotgun (WGS) entry which is preliminary data.</text>
</comment>
<evidence type="ECO:0000313" key="9">
    <source>
        <dbReference type="Proteomes" id="UP000237682"/>
    </source>
</evidence>
<comment type="subcellular location">
    <subcellularLocation>
        <location evidence="1">Cell outer membrane</location>
    </subcellularLocation>
</comment>
<evidence type="ECO:0000256" key="5">
    <source>
        <dbReference type="ARBA" id="ARBA00038306"/>
    </source>
</evidence>
<dbReference type="InterPro" id="IPR051692">
    <property type="entry name" value="OMP-like"/>
</dbReference>
<evidence type="ECO:0000256" key="3">
    <source>
        <dbReference type="ARBA" id="ARBA00023136"/>
    </source>
</evidence>
<dbReference type="SUPFAM" id="SSF56925">
    <property type="entry name" value="OMPA-like"/>
    <property type="match status" value="1"/>
</dbReference>
<evidence type="ECO:0000256" key="2">
    <source>
        <dbReference type="ARBA" id="ARBA00022729"/>
    </source>
</evidence>
<evidence type="ECO:0000259" key="7">
    <source>
        <dbReference type="Pfam" id="PF13505"/>
    </source>
</evidence>
<sequence length="228" mass="24961">MGWGYRRHRVYEFQEFTMKKLLLATAATLITGSAFAADIPQYQEPAPAYQAPASNVTWTGFYAGINLGYGFSGDFDANRGVRLNEASGFTGGVQAGYNMQYDPIVVGIEGSLNYADITDKYDGHKGTYGFNGSITPRLGYAMGDFLPYIKAGLAFGDVEINRFGAKDSQWQVGWTAGFGAEYRVTPEVSVRAEYNYTSYGKDDFDIRSGVVNAGYSGSDIKVGVNYHF</sequence>
<dbReference type="Gene3D" id="2.40.160.20">
    <property type="match status" value="1"/>
</dbReference>
<dbReference type="OrthoDB" id="8001404at2"/>
<dbReference type="InterPro" id="IPR011250">
    <property type="entry name" value="OMP/PagP_B-barrel"/>
</dbReference>
<keyword evidence="4" id="KW-0998">Cell outer membrane</keyword>
<keyword evidence="9" id="KW-1185">Reference proteome</keyword>
<dbReference type="GO" id="GO:0009279">
    <property type="term" value="C:cell outer membrane"/>
    <property type="evidence" value="ECO:0007669"/>
    <property type="project" value="UniProtKB-SubCell"/>
</dbReference>
<evidence type="ECO:0000256" key="4">
    <source>
        <dbReference type="ARBA" id="ARBA00023237"/>
    </source>
</evidence>
<evidence type="ECO:0000256" key="6">
    <source>
        <dbReference type="SAM" id="SignalP"/>
    </source>
</evidence>
<dbReference type="EMBL" id="PUEJ01000004">
    <property type="protein sequence ID" value="PRH87345.1"/>
    <property type="molecule type" value="Genomic_DNA"/>
</dbReference>
<evidence type="ECO:0000256" key="1">
    <source>
        <dbReference type="ARBA" id="ARBA00004442"/>
    </source>
</evidence>
<reference evidence="8 9" key="1">
    <citation type="submission" date="2018-02" db="EMBL/GenBank/DDBJ databases">
        <title>Whole genome sequencing of endophytic bacterium.</title>
        <authorList>
            <person name="Eedara R."/>
            <person name="Podile A.R."/>
        </authorList>
    </citation>
    <scope>NUCLEOTIDE SEQUENCE [LARGE SCALE GENOMIC DNA]</scope>
    <source>
        <strain evidence="8 9">RP1T</strain>
    </source>
</reference>
<dbReference type="PANTHER" id="PTHR34001">
    <property type="entry name" value="BLL7405 PROTEIN"/>
    <property type="match status" value="1"/>
</dbReference>
<feature type="chain" id="PRO_5015561857" description="Outer membrane protein beta-barrel domain-containing protein" evidence="6">
    <location>
        <begin position="37"/>
        <end position="228"/>
    </location>
</feature>
<feature type="domain" description="Outer membrane protein beta-barrel" evidence="7">
    <location>
        <begin position="51"/>
        <end position="228"/>
    </location>
</feature>